<sequence>MTPIFNYKKILIAIILIPTYSNAEDWLASNGKYLTGDWQGYRTEFSQMGYDFSVDYSSIVTSNISGGYDRDKTARYSDQYTFGAKLDLKKIAGISDAQFVVSINDRNGRDITVDRIQDSRAPVIGSGAQSNYGRGQIWHIGQLWYQQKIFNNFMDFKIGRMAIGEDFDNNGCFFQNLSLCGSLAGHGSGVWYNTPVSQYGTRIKINFDKSNYAQFGAFLYNPSYLTREGSFKMNLSGRTGNMYVAELGHLISLGDKKLPGSLKLGGWYNTVNAADVLNDSEGHVYIVSKNPEKIHDGRYGGYFYLMQQVSDVGNDISRGLTLFIHFSANDKYTSTMDYQAQVGAVYKGLFASRPRDYISFGLNKMHVNQRLAQRADIANNLKGLNGYDNPSYQPVRSTEYSAELRYSAKITPWFSISPDIQLIANPGGVNVIKDAWVFGTQVNLSF</sequence>
<proteinExistence type="inferred from homology"/>
<dbReference type="Pfam" id="PF04966">
    <property type="entry name" value="OprB"/>
    <property type="match status" value="1"/>
</dbReference>
<reference evidence="3 4" key="1">
    <citation type="submission" date="2022-07" db="EMBL/GenBank/DDBJ databases">
        <title>Pantoea trifolii sp. nov. isolated from root nodules of Trifolium rubens.</title>
        <authorList>
            <person name="Kalita M."/>
            <person name="Wdowiak-Wrobel S."/>
            <person name="Marek-Kozaczuk M."/>
            <person name="Palusinska-Szysz M."/>
            <person name="Sokolowski W."/>
            <person name="Coutinho T."/>
            <person name="Hlahane L."/>
        </authorList>
    </citation>
    <scope>NUCLEOTIDE SEQUENCE [LARGE SCALE GENOMIC DNA]</scope>
    <source>
        <strain evidence="3 4">MMK2</strain>
    </source>
</reference>
<dbReference type="EMBL" id="JANIET010000003">
    <property type="protein sequence ID" value="MCQ8230389.1"/>
    <property type="molecule type" value="Genomic_DNA"/>
</dbReference>
<dbReference type="InterPro" id="IPR007049">
    <property type="entry name" value="Carb-sel_porin_OprB"/>
</dbReference>
<dbReference type="InterPro" id="IPR052932">
    <property type="entry name" value="OprB_Porin"/>
</dbReference>
<dbReference type="Gene3D" id="2.40.160.180">
    <property type="entry name" value="Carbohydrate-selective porin OprB"/>
    <property type="match status" value="1"/>
</dbReference>
<evidence type="ECO:0000313" key="4">
    <source>
        <dbReference type="Proteomes" id="UP001300015"/>
    </source>
</evidence>
<name>A0ABT1VUZ2_9GAMM</name>
<keyword evidence="4" id="KW-1185">Reference proteome</keyword>
<comment type="similarity">
    <text evidence="1 2">Belongs to the OprB family.</text>
</comment>
<gene>
    <name evidence="3" type="ORF">NQH49_23285</name>
</gene>
<evidence type="ECO:0000313" key="3">
    <source>
        <dbReference type="EMBL" id="MCQ8230389.1"/>
    </source>
</evidence>
<accession>A0ABT1VUZ2</accession>
<organism evidence="3 4">
    <name type="scientific">Pantoea trifolii</name>
    <dbReference type="NCBI Taxonomy" id="2968030"/>
    <lineage>
        <taxon>Bacteria</taxon>
        <taxon>Pseudomonadati</taxon>
        <taxon>Pseudomonadota</taxon>
        <taxon>Gammaproteobacteria</taxon>
        <taxon>Enterobacterales</taxon>
        <taxon>Erwiniaceae</taxon>
        <taxon>Pantoea</taxon>
    </lineage>
</organism>
<evidence type="ECO:0000256" key="2">
    <source>
        <dbReference type="RuleBase" id="RU363072"/>
    </source>
</evidence>
<dbReference type="Proteomes" id="UP001300015">
    <property type="component" value="Unassembled WGS sequence"/>
</dbReference>
<comment type="caution">
    <text evidence="3">The sequence shown here is derived from an EMBL/GenBank/DDBJ whole genome shotgun (WGS) entry which is preliminary data.</text>
</comment>
<dbReference type="RefSeq" id="WP_256699178.1">
    <property type="nucleotide sequence ID" value="NZ_JANIES010000003.1"/>
</dbReference>
<protein>
    <submittedName>
        <fullName evidence="3">Carbohydrate porin</fullName>
    </submittedName>
</protein>
<dbReference type="PANTHER" id="PTHR37944:SF1">
    <property type="entry name" value="PORIN B"/>
    <property type="match status" value="1"/>
</dbReference>
<evidence type="ECO:0000256" key="1">
    <source>
        <dbReference type="ARBA" id="ARBA00008769"/>
    </source>
</evidence>
<dbReference type="InterPro" id="IPR038673">
    <property type="entry name" value="OprB_sf"/>
</dbReference>
<dbReference type="PANTHER" id="PTHR37944">
    <property type="entry name" value="PORIN B"/>
    <property type="match status" value="1"/>
</dbReference>